<sequence length="105" mass="11360">MVLFKNSSSQSVEECGERTKRILESPSVPQANHRLLAHVTGHLARVALAHGGQHSQASPRLLGQAFSGLLFKPTLFSVDVDPEHHVRILESLITAGGLMEMLTAP</sequence>
<proteinExistence type="predicted"/>
<keyword evidence="3" id="KW-1185">Reference proteome</keyword>
<dbReference type="OrthoDB" id="3175255at2759"/>
<comment type="caution">
    <text evidence="2">The sequence shown here is derived from an EMBL/GenBank/DDBJ whole genome shotgun (WGS) entry which is preliminary data.</text>
</comment>
<dbReference type="Gene3D" id="1.10.555.10">
    <property type="entry name" value="Rho GTPase activation protein"/>
    <property type="match status" value="1"/>
</dbReference>
<dbReference type="PROSITE" id="PS50238">
    <property type="entry name" value="RHOGAP"/>
    <property type="match status" value="1"/>
</dbReference>
<protein>
    <recommendedName>
        <fullName evidence="1">Rho-GAP domain-containing protein</fullName>
    </recommendedName>
</protein>
<dbReference type="AlphaFoldDB" id="A0A9Q0IIK9"/>
<organism evidence="2 3">
    <name type="scientific">Muraenolepis orangiensis</name>
    <name type="common">Patagonian moray cod</name>
    <dbReference type="NCBI Taxonomy" id="630683"/>
    <lineage>
        <taxon>Eukaryota</taxon>
        <taxon>Metazoa</taxon>
        <taxon>Chordata</taxon>
        <taxon>Craniata</taxon>
        <taxon>Vertebrata</taxon>
        <taxon>Euteleostomi</taxon>
        <taxon>Actinopterygii</taxon>
        <taxon>Neopterygii</taxon>
        <taxon>Teleostei</taxon>
        <taxon>Neoteleostei</taxon>
        <taxon>Acanthomorphata</taxon>
        <taxon>Zeiogadaria</taxon>
        <taxon>Gadariae</taxon>
        <taxon>Gadiformes</taxon>
        <taxon>Muraenolepidoidei</taxon>
        <taxon>Muraenolepididae</taxon>
        <taxon>Muraenolepis</taxon>
    </lineage>
</organism>
<feature type="domain" description="Rho-GAP" evidence="1">
    <location>
        <begin position="1"/>
        <end position="100"/>
    </location>
</feature>
<evidence type="ECO:0000313" key="2">
    <source>
        <dbReference type="EMBL" id="KAJ3599380.1"/>
    </source>
</evidence>
<gene>
    <name evidence="2" type="ORF">NHX12_033343</name>
</gene>
<reference evidence="2" key="1">
    <citation type="submission" date="2022-07" db="EMBL/GenBank/DDBJ databases">
        <title>Chromosome-level genome of Muraenolepis orangiensis.</title>
        <authorList>
            <person name="Kim J."/>
        </authorList>
    </citation>
    <scope>NUCLEOTIDE SEQUENCE</scope>
    <source>
        <strain evidence="2">KU_S4_2022</strain>
        <tissue evidence="2">Muscle</tissue>
    </source>
</reference>
<dbReference type="Proteomes" id="UP001148018">
    <property type="component" value="Unassembled WGS sequence"/>
</dbReference>
<accession>A0A9Q0IIK9</accession>
<evidence type="ECO:0000259" key="1">
    <source>
        <dbReference type="PROSITE" id="PS50238"/>
    </source>
</evidence>
<dbReference type="InterPro" id="IPR000198">
    <property type="entry name" value="RhoGAP_dom"/>
</dbReference>
<feature type="non-terminal residue" evidence="2">
    <location>
        <position position="105"/>
    </location>
</feature>
<dbReference type="InterPro" id="IPR008936">
    <property type="entry name" value="Rho_GTPase_activation_prot"/>
</dbReference>
<name>A0A9Q0IIK9_9TELE</name>
<evidence type="ECO:0000313" key="3">
    <source>
        <dbReference type="Proteomes" id="UP001148018"/>
    </source>
</evidence>
<dbReference type="GO" id="GO:0007165">
    <property type="term" value="P:signal transduction"/>
    <property type="evidence" value="ECO:0007669"/>
    <property type="project" value="InterPro"/>
</dbReference>
<dbReference type="EMBL" id="JANIIK010000048">
    <property type="protein sequence ID" value="KAJ3599380.1"/>
    <property type="molecule type" value="Genomic_DNA"/>
</dbReference>